<gene>
    <name evidence="3" type="ORF">PBV87_05500</name>
</gene>
<organism evidence="3 4">
    <name type="scientific">Holtiella tumoricola</name>
    <dbReference type="NCBI Taxonomy" id="3018743"/>
    <lineage>
        <taxon>Bacteria</taxon>
        <taxon>Bacillati</taxon>
        <taxon>Bacillota</taxon>
        <taxon>Clostridia</taxon>
        <taxon>Lachnospirales</taxon>
        <taxon>Cellulosilyticaceae</taxon>
        <taxon>Holtiella</taxon>
    </lineage>
</organism>
<comment type="caution">
    <text evidence="3">The sequence shown here is derived from an EMBL/GenBank/DDBJ whole genome shotgun (WGS) entry which is preliminary data.</text>
</comment>
<dbReference type="Pfam" id="PF06941">
    <property type="entry name" value="NT5C"/>
    <property type="match status" value="1"/>
</dbReference>
<evidence type="ECO:0000256" key="2">
    <source>
        <dbReference type="PIRSR" id="PIRSR610708-1"/>
    </source>
</evidence>
<dbReference type="Gene3D" id="1.10.40.40">
    <property type="entry name" value="Deoxyribonucleotidase, domain 2"/>
    <property type="match status" value="1"/>
</dbReference>
<accession>A0AA42J050</accession>
<reference evidence="3" key="1">
    <citation type="journal article" date="2023" name="Int. J. Syst. Evol. Microbiol.">
        <title>&lt;i&gt;Holtiella tumoricola&lt;/i&gt; gen. nov. sp. nov., isolated from a human clinical sample.</title>
        <authorList>
            <person name="Allen-Vercoe E."/>
            <person name="Daigneault M.C."/>
            <person name="Vancuren S.J."/>
            <person name="Cochrane K."/>
            <person name="O'Neal L.L."/>
            <person name="Sankaranarayanan K."/>
            <person name="Lawson P.A."/>
        </authorList>
    </citation>
    <scope>NUCLEOTIDE SEQUENCE</scope>
    <source>
        <strain evidence="3">CC70A</strain>
    </source>
</reference>
<dbReference type="RefSeq" id="WP_271011434.1">
    <property type="nucleotide sequence ID" value="NZ_JAQIFT010000020.1"/>
</dbReference>
<sequence length="197" mass="23491">MQKHKPVLLIDQDDVLAEYIKGVVEIFNEKYDTNYTTDDCVCWDLVSIFGEEILELMHQPELFRNLEPVLEAIETFQRLYESNLFDMYIVTAAHPRSVEAKYEWIRNYMPFFPQNHIIICSVKHMVKGDYLLDDGMHNIIDFREAGGTPVIFDRPHNQNACSSYPRVKGWRDFEKWIINECYPDIYEQHYEIEKEII</sequence>
<dbReference type="InterPro" id="IPR010708">
    <property type="entry name" value="5'(3')-deoxyribonucleotidase"/>
</dbReference>
<dbReference type="InterPro" id="IPR036412">
    <property type="entry name" value="HAD-like_sf"/>
</dbReference>
<evidence type="ECO:0000256" key="1">
    <source>
        <dbReference type="ARBA" id="ARBA00009589"/>
    </source>
</evidence>
<proteinExistence type="inferred from homology"/>
<protein>
    <submittedName>
        <fullName evidence="3">Uncharacterized protein</fullName>
    </submittedName>
</protein>
<dbReference type="GO" id="GO:0008253">
    <property type="term" value="F:5'-nucleotidase activity"/>
    <property type="evidence" value="ECO:0007669"/>
    <property type="project" value="InterPro"/>
</dbReference>
<evidence type="ECO:0000313" key="4">
    <source>
        <dbReference type="Proteomes" id="UP001169242"/>
    </source>
</evidence>
<dbReference type="PANTHER" id="PTHR16504:SF4">
    <property type="entry name" value="5'(3')-DEOXYRIBONUCLEOTIDASE"/>
    <property type="match status" value="1"/>
</dbReference>
<dbReference type="InterPro" id="IPR023214">
    <property type="entry name" value="HAD_sf"/>
</dbReference>
<comment type="similarity">
    <text evidence="1">Belongs to the 5'(3')-deoxyribonucleotidase family.</text>
</comment>
<dbReference type="SUPFAM" id="SSF56784">
    <property type="entry name" value="HAD-like"/>
    <property type="match status" value="1"/>
</dbReference>
<dbReference type="EMBL" id="JAQIFT010000020">
    <property type="protein sequence ID" value="MDA3730954.1"/>
    <property type="molecule type" value="Genomic_DNA"/>
</dbReference>
<name>A0AA42J050_9FIRM</name>
<evidence type="ECO:0000313" key="3">
    <source>
        <dbReference type="EMBL" id="MDA3730954.1"/>
    </source>
</evidence>
<dbReference type="PANTHER" id="PTHR16504">
    <property type="entry name" value="5'(3')-DEOXYRIBONUCLEOTIDASE"/>
    <property type="match status" value="1"/>
</dbReference>
<feature type="active site" description="Proton donor" evidence="2">
    <location>
        <position position="13"/>
    </location>
</feature>
<dbReference type="GO" id="GO:0009223">
    <property type="term" value="P:pyrimidine deoxyribonucleotide catabolic process"/>
    <property type="evidence" value="ECO:0007669"/>
    <property type="project" value="TreeGrafter"/>
</dbReference>
<feature type="active site" description="Nucleophile" evidence="2">
    <location>
        <position position="11"/>
    </location>
</feature>
<dbReference type="AlphaFoldDB" id="A0AA42J050"/>
<dbReference type="Gene3D" id="3.40.50.1000">
    <property type="entry name" value="HAD superfamily/HAD-like"/>
    <property type="match status" value="1"/>
</dbReference>
<keyword evidence="4" id="KW-1185">Reference proteome</keyword>
<dbReference type="Proteomes" id="UP001169242">
    <property type="component" value="Unassembled WGS sequence"/>
</dbReference>